<proteinExistence type="inferred from homology"/>
<dbReference type="PANTHER" id="PTHR24256">
    <property type="entry name" value="TRYPTASE-RELATED"/>
    <property type="match status" value="1"/>
</dbReference>
<comment type="similarity">
    <text evidence="2">Belongs to the peptidase S1 family. CLIP subfamily.</text>
</comment>
<comment type="caution">
    <text evidence="6">The sequence shown here is derived from an EMBL/GenBank/DDBJ whole genome shotgun (WGS) entry which is preliminary data.</text>
</comment>
<dbReference type="GO" id="GO:0004252">
    <property type="term" value="F:serine-type endopeptidase activity"/>
    <property type="evidence" value="ECO:0007669"/>
    <property type="project" value="InterPro"/>
</dbReference>
<dbReference type="EMBL" id="JAPWDV010000001">
    <property type="protein sequence ID" value="KAJ6222680.1"/>
    <property type="molecule type" value="Genomic_DNA"/>
</dbReference>
<evidence type="ECO:0000313" key="6">
    <source>
        <dbReference type="EMBL" id="KAJ6222680.1"/>
    </source>
</evidence>
<dbReference type="Proteomes" id="UP001142055">
    <property type="component" value="Chromosome 1"/>
</dbReference>
<dbReference type="PROSITE" id="PS00135">
    <property type="entry name" value="TRYPSIN_SER"/>
    <property type="match status" value="1"/>
</dbReference>
<dbReference type="InterPro" id="IPR001314">
    <property type="entry name" value="Peptidase_S1A"/>
</dbReference>
<keyword evidence="4" id="KW-0732">Signal</keyword>
<dbReference type="SUPFAM" id="SSF50494">
    <property type="entry name" value="Trypsin-like serine proteases"/>
    <property type="match status" value="1"/>
</dbReference>
<dbReference type="GO" id="GO:0006508">
    <property type="term" value="P:proteolysis"/>
    <property type="evidence" value="ECO:0007669"/>
    <property type="project" value="UniProtKB-KW"/>
</dbReference>
<dbReference type="PROSITE" id="PS50240">
    <property type="entry name" value="TRYPSIN_DOM"/>
    <property type="match status" value="1"/>
</dbReference>
<dbReference type="AlphaFoldDB" id="A0A9Q0MFM8"/>
<dbReference type="CDD" id="cd00190">
    <property type="entry name" value="Tryp_SPc"/>
    <property type="match status" value="1"/>
</dbReference>
<feature type="chain" id="PRO_5040167605" description="Peptidase S1 domain-containing protein" evidence="4">
    <location>
        <begin position="20"/>
        <end position="271"/>
    </location>
</feature>
<dbReference type="InterPro" id="IPR009003">
    <property type="entry name" value="Peptidase_S1_PA"/>
</dbReference>
<keyword evidence="3" id="KW-0645">Protease</keyword>
<sequence length="271" mass="29799">MTKLIILQLLLWTFNLICTNQINETTNVDSSRIINGIDVPLGKYPFVVSVMKGASGQFSHTCTGSVLNSKTILTAAHCLVKDNADKYRVMVGQINFQNVSSSYIFEVQSIKYHNRFIPNEATAGYDIGIMILKKEISFKQLKNVNIVCLPSIASVPESSKCVAIGFGRTEISNAPIKLRSAILPIKSKRICKSKYQINPYKIICAGFINGAAACFGDSGGPLVCPLKANPKKILQFGITSFGPNPCNKSYSYFTNVGPYVQWLNVNVKQIK</sequence>
<dbReference type="InterPro" id="IPR018114">
    <property type="entry name" value="TRYPSIN_HIS"/>
</dbReference>
<dbReference type="PROSITE" id="PS00134">
    <property type="entry name" value="TRYPSIN_HIS"/>
    <property type="match status" value="1"/>
</dbReference>
<accession>A0A9Q0MFM8</accession>
<keyword evidence="7" id="KW-1185">Reference proteome</keyword>
<dbReference type="InterPro" id="IPR043504">
    <property type="entry name" value="Peptidase_S1_PA_chymotrypsin"/>
</dbReference>
<keyword evidence="3" id="KW-0378">Hydrolase</keyword>
<dbReference type="OMA" id="FYRDFIN"/>
<evidence type="ECO:0000313" key="7">
    <source>
        <dbReference type="Proteomes" id="UP001142055"/>
    </source>
</evidence>
<reference evidence="6" key="1">
    <citation type="submission" date="2022-12" db="EMBL/GenBank/DDBJ databases">
        <title>Genome assemblies of Blomia tropicalis.</title>
        <authorList>
            <person name="Cui Y."/>
        </authorList>
    </citation>
    <scope>NUCLEOTIDE SEQUENCE</scope>
    <source>
        <tissue evidence="6">Adult mites</tissue>
    </source>
</reference>
<feature type="signal peptide" evidence="4">
    <location>
        <begin position="1"/>
        <end position="19"/>
    </location>
</feature>
<dbReference type="FunFam" id="2.40.10.10:FF:000068">
    <property type="entry name" value="transmembrane protease serine 2"/>
    <property type="match status" value="1"/>
</dbReference>
<evidence type="ECO:0000256" key="2">
    <source>
        <dbReference type="ARBA" id="ARBA00024195"/>
    </source>
</evidence>
<keyword evidence="1" id="KW-1015">Disulfide bond</keyword>
<evidence type="ECO:0000256" key="3">
    <source>
        <dbReference type="RuleBase" id="RU363034"/>
    </source>
</evidence>
<dbReference type="Pfam" id="PF00089">
    <property type="entry name" value="Trypsin"/>
    <property type="match status" value="1"/>
</dbReference>
<protein>
    <recommendedName>
        <fullName evidence="5">Peptidase S1 domain-containing protein</fullName>
    </recommendedName>
</protein>
<dbReference type="Gene3D" id="2.40.10.10">
    <property type="entry name" value="Trypsin-like serine proteases"/>
    <property type="match status" value="1"/>
</dbReference>
<gene>
    <name evidence="6" type="ORF">RDWZM_001225</name>
</gene>
<dbReference type="SMART" id="SM00020">
    <property type="entry name" value="Tryp_SPc"/>
    <property type="match status" value="1"/>
</dbReference>
<evidence type="ECO:0000256" key="4">
    <source>
        <dbReference type="SAM" id="SignalP"/>
    </source>
</evidence>
<evidence type="ECO:0000259" key="5">
    <source>
        <dbReference type="PROSITE" id="PS50240"/>
    </source>
</evidence>
<organism evidence="6 7">
    <name type="scientific">Blomia tropicalis</name>
    <name type="common">Mite</name>
    <dbReference type="NCBI Taxonomy" id="40697"/>
    <lineage>
        <taxon>Eukaryota</taxon>
        <taxon>Metazoa</taxon>
        <taxon>Ecdysozoa</taxon>
        <taxon>Arthropoda</taxon>
        <taxon>Chelicerata</taxon>
        <taxon>Arachnida</taxon>
        <taxon>Acari</taxon>
        <taxon>Acariformes</taxon>
        <taxon>Sarcoptiformes</taxon>
        <taxon>Astigmata</taxon>
        <taxon>Glycyphagoidea</taxon>
        <taxon>Echimyopodidae</taxon>
        <taxon>Blomia</taxon>
    </lineage>
</organism>
<evidence type="ECO:0000256" key="1">
    <source>
        <dbReference type="ARBA" id="ARBA00023157"/>
    </source>
</evidence>
<dbReference type="PRINTS" id="PR00722">
    <property type="entry name" value="CHYMOTRYPSIN"/>
</dbReference>
<dbReference type="InterPro" id="IPR033116">
    <property type="entry name" value="TRYPSIN_SER"/>
</dbReference>
<dbReference type="InterPro" id="IPR051487">
    <property type="entry name" value="Ser/Thr_Proteases_Immune/Dev"/>
</dbReference>
<dbReference type="InterPro" id="IPR001254">
    <property type="entry name" value="Trypsin_dom"/>
</dbReference>
<name>A0A9Q0MFM8_BLOTA</name>
<keyword evidence="3" id="KW-0720">Serine protease</keyword>
<feature type="domain" description="Peptidase S1" evidence="5">
    <location>
        <begin position="33"/>
        <end position="268"/>
    </location>
</feature>